<organism evidence="1 2">
    <name type="scientific">Nephila pilipes</name>
    <name type="common">Giant wood spider</name>
    <name type="synonym">Nephila maculata</name>
    <dbReference type="NCBI Taxonomy" id="299642"/>
    <lineage>
        <taxon>Eukaryota</taxon>
        <taxon>Metazoa</taxon>
        <taxon>Ecdysozoa</taxon>
        <taxon>Arthropoda</taxon>
        <taxon>Chelicerata</taxon>
        <taxon>Arachnida</taxon>
        <taxon>Araneae</taxon>
        <taxon>Araneomorphae</taxon>
        <taxon>Entelegynae</taxon>
        <taxon>Araneoidea</taxon>
        <taxon>Nephilidae</taxon>
        <taxon>Nephila</taxon>
    </lineage>
</organism>
<reference evidence="1" key="1">
    <citation type="submission" date="2020-08" db="EMBL/GenBank/DDBJ databases">
        <title>Multicomponent nature underlies the extraordinary mechanical properties of spider dragline silk.</title>
        <authorList>
            <person name="Kono N."/>
            <person name="Nakamura H."/>
            <person name="Mori M."/>
            <person name="Yoshida Y."/>
            <person name="Ohtoshi R."/>
            <person name="Malay A.D."/>
            <person name="Moran D.A.P."/>
            <person name="Tomita M."/>
            <person name="Numata K."/>
            <person name="Arakawa K."/>
        </authorList>
    </citation>
    <scope>NUCLEOTIDE SEQUENCE</scope>
</reference>
<proteinExistence type="predicted"/>
<accession>A0A8X6TWU3</accession>
<gene>
    <name evidence="1" type="ORF">NPIL_48431</name>
</gene>
<dbReference type="EMBL" id="BMAW01068533">
    <property type="protein sequence ID" value="GFT65048.1"/>
    <property type="molecule type" value="Genomic_DNA"/>
</dbReference>
<keyword evidence="2" id="KW-1185">Reference proteome</keyword>
<protein>
    <submittedName>
        <fullName evidence="1">Uncharacterized protein</fullName>
    </submittedName>
</protein>
<sequence>MNLAVITSNGKENYESDSRNIRAPLPPKMGMKSCRRVFFNQKEPLHLVFKNRGQYQRGSILQYLALFACSNLDRMTSFVVHWNGFATVRWTVLVILLYNPELSSSDFHIFGLLALKSSCFFSNNEVVDNV</sequence>
<evidence type="ECO:0000313" key="2">
    <source>
        <dbReference type="Proteomes" id="UP000887013"/>
    </source>
</evidence>
<dbReference type="AlphaFoldDB" id="A0A8X6TWU3"/>
<name>A0A8X6TWU3_NEPPI</name>
<evidence type="ECO:0000313" key="1">
    <source>
        <dbReference type="EMBL" id="GFT65048.1"/>
    </source>
</evidence>
<dbReference type="Proteomes" id="UP000887013">
    <property type="component" value="Unassembled WGS sequence"/>
</dbReference>
<comment type="caution">
    <text evidence="1">The sequence shown here is derived from an EMBL/GenBank/DDBJ whole genome shotgun (WGS) entry which is preliminary data.</text>
</comment>